<comment type="similarity">
    <text evidence="2">Belongs to the cytochrome P450 family.</text>
</comment>
<evidence type="ECO:0000313" key="8">
    <source>
        <dbReference type="Proteomes" id="UP000800036"/>
    </source>
</evidence>
<dbReference type="EMBL" id="ML976777">
    <property type="protein sequence ID" value="KAF1964766.1"/>
    <property type="molecule type" value="Genomic_DNA"/>
</dbReference>
<feature type="non-terminal residue" evidence="7">
    <location>
        <position position="72"/>
    </location>
</feature>
<keyword evidence="8" id="KW-1185">Reference proteome</keyword>
<dbReference type="OrthoDB" id="1470350at2759"/>
<evidence type="ECO:0000256" key="6">
    <source>
        <dbReference type="ARBA" id="ARBA00023033"/>
    </source>
</evidence>
<reference evidence="7" key="1">
    <citation type="journal article" date="2020" name="Stud. Mycol.">
        <title>101 Dothideomycetes genomes: a test case for predicting lifestyles and emergence of pathogens.</title>
        <authorList>
            <person name="Haridas S."/>
            <person name="Albert R."/>
            <person name="Binder M."/>
            <person name="Bloem J."/>
            <person name="Labutti K."/>
            <person name="Salamov A."/>
            <person name="Andreopoulos B."/>
            <person name="Baker S."/>
            <person name="Barry K."/>
            <person name="Bills G."/>
            <person name="Bluhm B."/>
            <person name="Cannon C."/>
            <person name="Castanera R."/>
            <person name="Culley D."/>
            <person name="Daum C."/>
            <person name="Ezra D."/>
            <person name="Gonzalez J."/>
            <person name="Henrissat B."/>
            <person name="Kuo A."/>
            <person name="Liang C."/>
            <person name="Lipzen A."/>
            <person name="Lutzoni F."/>
            <person name="Magnuson J."/>
            <person name="Mondo S."/>
            <person name="Nolan M."/>
            <person name="Ohm R."/>
            <person name="Pangilinan J."/>
            <person name="Park H.-J."/>
            <person name="Ramirez L."/>
            <person name="Alfaro M."/>
            <person name="Sun H."/>
            <person name="Tritt A."/>
            <person name="Yoshinaga Y."/>
            <person name="Zwiers L.-H."/>
            <person name="Turgeon B."/>
            <person name="Goodwin S."/>
            <person name="Spatafora J."/>
            <person name="Crous P."/>
            <person name="Grigoriev I."/>
        </authorList>
    </citation>
    <scope>NUCLEOTIDE SEQUENCE</scope>
    <source>
        <strain evidence="7">CBS 107.79</strain>
    </source>
</reference>
<keyword evidence="3" id="KW-0479">Metal-binding</keyword>
<proteinExistence type="inferred from homology"/>
<evidence type="ECO:0000256" key="2">
    <source>
        <dbReference type="ARBA" id="ARBA00010617"/>
    </source>
</evidence>
<dbReference type="GO" id="GO:0004497">
    <property type="term" value="F:monooxygenase activity"/>
    <property type="evidence" value="ECO:0007669"/>
    <property type="project" value="UniProtKB-KW"/>
</dbReference>
<dbReference type="PANTHER" id="PTHR24287:SF17">
    <property type="entry name" value="P450, PUTATIVE (EUROFUNG)-RELATED"/>
    <property type="match status" value="1"/>
</dbReference>
<gene>
    <name evidence="7" type="ORF">BU23DRAFT_369576</name>
</gene>
<name>A0A6A5UPB1_9PLEO</name>
<keyword evidence="4" id="KW-0560">Oxidoreductase</keyword>
<dbReference type="AlphaFoldDB" id="A0A6A5UPB1"/>
<organism evidence="7 8">
    <name type="scientific">Bimuria novae-zelandiae CBS 107.79</name>
    <dbReference type="NCBI Taxonomy" id="1447943"/>
    <lineage>
        <taxon>Eukaryota</taxon>
        <taxon>Fungi</taxon>
        <taxon>Dikarya</taxon>
        <taxon>Ascomycota</taxon>
        <taxon>Pezizomycotina</taxon>
        <taxon>Dothideomycetes</taxon>
        <taxon>Pleosporomycetidae</taxon>
        <taxon>Pleosporales</taxon>
        <taxon>Massarineae</taxon>
        <taxon>Didymosphaeriaceae</taxon>
        <taxon>Bimuria</taxon>
    </lineage>
</organism>
<evidence type="ECO:0000256" key="4">
    <source>
        <dbReference type="ARBA" id="ARBA00023002"/>
    </source>
</evidence>
<sequence>RLHIMKPFCGVGFITTDGPDRKFSHSLKKPGFHKSNINDFAPLGEHFQSMPNQIPKDGSVFDLQPWILKLVN</sequence>
<evidence type="ECO:0000256" key="3">
    <source>
        <dbReference type="ARBA" id="ARBA00022723"/>
    </source>
</evidence>
<evidence type="ECO:0000313" key="7">
    <source>
        <dbReference type="EMBL" id="KAF1964766.1"/>
    </source>
</evidence>
<dbReference type="PANTHER" id="PTHR24287">
    <property type="entry name" value="P450, PUTATIVE (EUROFUNG)-RELATED"/>
    <property type="match status" value="1"/>
</dbReference>
<protein>
    <submittedName>
        <fullName evidence="7">Uncharacterized protein</fullName>
    </submittedName>
</protein>
<dbReference type="InterPro" id="IPR047146">
    <property type="entry name" value="Cyt_P450_E_CYP52_fungi"/>
</dbReference>
<feature type="non-terminal residue" evidence="7">
    <location>
        <position position="1"/>
    </location>
</feature>
<keyword evidence="5" id="KW-0408">Iron</keyword>
<dbReference type="GO" id="GO:0046872">
    <property type="term" value="F:metal ion binding"/>
    <property type="evidence" value="ECO:0007669"/>
    <property type="project" value="UniProtKB-KW"/>
</dbReference>
<accession>A0A6A5UPB1</accession>
<dbReference type="Proteomes" id="UP000800036">
    <property type="component" value="Unassembled WGS sequence"/>
</dbReference>
<comment type="cofactor">
    <cofactor evidence="1">
        <name>heme</name>
        <dbReference type="ChEBI" id="CHEBI:30413"/>
    </cofactor>
</comment>
<evidence type="ECO:0000256" key="5">
    <source>
        <dbReference type="ARBA" id="ARBA00023004"/>
    </source>
</evidence>
<keyword evidence="6" id="KW-0503">Monooxygenase</keyword>
<evidence type="ECO:0000256" key="1">
    <source>
        <dbReference type="ARBA" id="ARBA00001971"/>
    </source>
</evidence>